<dbReference type="InterPro" id="IPR027417">
    <property type="entry name" value="P-loop_NTPase"/>
</dbReference>
<comment type="similarity">
    <text evidence="1">Belongs to the ParA family.</text>
</comment>
<dbReference type="RefSeq" id="WP_211756880.1">
    <property type="nucleotide sequence ID" value="NZ_JAERKF010000026.1"/>
</dbReference>
<dbReference type="Gene3D" id="3.40.50.300">
    <property type="entry name" value="P-loop containing nucleotide triphosphate hydrolases"/>
    <property type="match status" value="1"/>
</dbReference>
<organism evidence="6 7">
    <name type="scientific">Levilactobacillus brevis</name>
    <name type="common">Lactobacillus brevis</name>
    <dbReference type="NCBI Taxonomy" id="1580"/>
    <lineage>
        <taxon>Bacteria</taxon>
        <taxon>Bacillati</taxon>
        <taxon>Bacillota</taxon>
        <taxon>Bacilli</taxon>
        <taxon>Lactobacillales</taxon>
        <taxon>Lactobacillaceae</taxon>
        <taxon>Levilactobacillus</taxon>
    </lineage>
</organism>
<sequence>MRKTVVISFANQKGGVGKTTTVSEVGENLARKFDKKVLLVDMDPQSSLTTIKSNMHKIIQEDMKTISNVMMKQANLEDIIINIKKNLDIAPATLLLSDVELNLVNATMREIILQKAINKIKGDYDYILIDCPPSRGLLTVNALSASDYVMIPVQAEYQALLGMQLLKNTIKNVQREINSELKVGGYIITMTSHTNHSNETTESIKNDKFNTIVEIPRSIDVADAGVSNISTNEYNANNKAGLEYLRLAKYISEVEV</sequence>
<evidence type="ECO:0000256" key="3">
    <source>
        <dbReference type="ARBA" id="ARBA00062323"/>
    </source>
</evidence>
<dbReference type="CDD" id="cd02042">
    <property type="entry name" value="ParAB_family"/>
    <property type="match status" value="1"/>
</dbReference>
<evidence type="ECO:0000313" key="6">
    <source>
        <dbReference type="EMBL" id="MBS1011779.1"/>
    </source>
</evidence>
<feature type="domain" description="AAA" evidence="5">
    <location>
        <begin position="6"/>
        <end position="183"/>
    </location>
</feature>
<dbReference type="FunFam" id="3.40.50.300:FF:000285">
    <property type="entry name" value="Sporulation initiation inhibitor Soj"/>
    <property type="match status" value="1"/>
</dbReference>
<evidence type="ECO:0000256" key="4">
    <source>
        <dbReference type="ARBA" id="ARBA00071824"/>
    </source>
</evidence>
<evidence type="ECO:0000313" key="7">
    <source>
        <dbReference type="Proteomes" id="UP000676478"/>
    </source>
</evidence>
<dbReference type="InterPro" id="IPR050678">
    <property type="entry name" value="DNA_Partitioning_ATPase"/>
</dbReference>
<dbReference type="SUPFAM" id="SSF52540">
    <property type="entry name" value="P-loop containing nucleoside triphosphate hydrolases"/>
    <property type="match status" value="1"/>
</dbReference>
<dbReference type="PANTHER" id="PTHR13696:SF99">
    <property type="entry name" value="COBYRINIC ACID AC-DIAMIDE SYNTHASE"/>
    <property type="match status" value="1"/>
</dbReference>
<comment type="subunit">
    <text evidence="3">Dimerizes in the presence of ATP but not ADP; ATP-binding is required for double-stranded (ds)DNA-binding. Interacts with DnaA.</text>
</comment>
<comment type="catalytic activity">
    <reaction evidence="2">
        <text>ATP + H2O = ADP + phosphate + H(+)</text>
        <dbReference type="Rhea" id="RHEA:13065"/>
        <dbReference type="ChEBI" id="CHEBI:15377"/>
        <dbReference type="ChEBI" id="CHEBI:15378"/>
        <dbReference type="ChEBI" id="CHEBI:30616"/>
        <dbReference type="ChEBI" id="CHEBI:43474"/>
        <dbReference type="ChEBI" id="CHEBI:456216"/>
    </reaction>
</comment>
<reference evidence="6" key="2">
    <citation type="submission" date="2022-09" db="EMBL/GenBank/DDBJ databases">
        <title>Genome-inferred correspondence between phylogeny and metabolic traits in the wild Drosophila gut microbiome.</title>
        <authorList>
            <person name="Bueno E."/>
            <person name="Blow F."/>
            <person name="Douglas A.E."/>
        </authorList>
    </citation>
    <scope>NUCLEOTIDE SEQUENCE</scope>
    <source>
        <strain evidence="6">Dm-2019-70</strain>
    </source>
</reference>
<evidence type="ECO:0000256" key="2">
    <source>
        <dbReference type="ARBA" id="ARBA00049360"/>
    </source>
</evidence>
<dbReference type="Pfam" id="PF13614">
    <property type="entry name" value="AAA_31"/>
    <property type="match status" value="1"/>
</dbReference>
<proteinExistence type="inferred from homology"/>
<dbReference type="AlphaFoldDB" id="A0AA41ERZ8"/>
<dbReference type="EMBL" id="JAERKF010000026">
    <property type="protein sequence ID" value="MBS1011779.1"/>
    <property type="molecule type" value="Genomic_DNA"/>
</dbReference>
<gene>
    <name evidence="6" type="ORF">JK167_13285</name>
</gene>
<protein>
    <recommendedName>
        <fullName evidence="4">Sporulation initiation inhibitor protein Soj</fullName>
    </recommendedName>
</protein>
<dbReference type="InterPro" id="IPR025669">
    <property type="entry name" value="AAA_dom"/>
</dbReference>
<name>A0AA41ERZ8_LEVBR</name>
<evidence type="ECO:0000256" key="1">
    <source>
        <dbReference type="ARBA" id="ARBA00006976"/>
    </source>
</evidence>
<dbReference type="Proteomes" id="UP000676478">
    <property type="component" value="Unassembled WGS sequence"/>
</dbReference>
<dbReference type="PANTHER" id="PTHR13696">
    <property type="entry name" value="P-LOOP CONTAINING NUCLEOSIDE TRIPHOSPHATE HYDROLASE"/>
    <property type="match status" value="1"/>
</dbReference>
<accession>A0AA41ERZ8</accession>
<evidence type="ECO:0000259" key="5">
    <source>
        <dbReference type="Pfam" id="PF13614"/>
    </source>
</evidence>
<comment type="caution">
    <text evidence="6">The sequence shown here is derived from an EMBL/GenBank/DDBJ whole genome shotgun (WGS) entry which is preliminary data.</text>
</comment>
<reference evidence="6" key="1">
    <citation type="submission" date="2020-12" db="EMBL/GenBank/DDBJ databases">
        <authorList>
            <person name="Mcmullen J.G."/>
        </authorList>
    </citation>
    <scope>NUCLEOTIDE SEQUENCE</scope>
    <source>
        <strain evidence="6">Dm-2019-70</strain>
    </source>
</reference>